<protein>
    <submittedName>
        <fullName evidence="2">Pap fimbrial major pilin protein</fullName>
    </submittedName>
</protein>
<feature type="chain" id="PRO_5006037798" evidence="1">
    <location>
        <begin position="30"/>
        <end position="207"/>
    </location>
</feature>
<dbReference type="PANTHER" id="PTHR33420">
    <property type="entry name" value="FIMBRIAL SUBUNIT ELFA-RELATED"/>
    <property type="match status" value="1"/>
</dbReference>
<keyword evidence="1" id="KW-0732">Signal</keyword>
<keyword evidence="2" id="KW-0614">Plasmid</keyword>
<reference evidence="2" key="2">
    <citation type="submission" date="2015-07" db="EMBL/GenBank/DDBJ databases">
        <authorList>
            <person name="Welte C."/>
            <person name="de Graaf R."/>
            <person name="van den Bosch T.J.M."/>
            <person name="Op den Camp H."/>
            <person name="van Dam N."/>
            <person name="Jetten M."/>
        </authorList>
    </citation>
    <scope>NUCLEOTIDE SEQUENCE</scope>
    <source>
        <plasmid evidence="2">Drgb2</plasmid>
    </source>
</reference>
<name>A0A0N9MZX3_PECCA</name>
<reference evidence="2" key="1">
    <citation type="journal article" date="2015" name="Environ. Microbiol.">
        <title>Plasmids from the gut microbiome of cabbage root fly larvae encode SaxA that catalyses the conversion of the plant toxin 2-phenylethyl isothiocyanate.</title>
        <authorList>
            <person name="Welte C.U."/>
            <person name="de Graaf R.M."/>
            <person name="van den Bosch T.J."/>
            <person name="Op den Camp H.J."/>
            <person name="van Dam N.M."/>
            <person name="Jetten M.S."/>
        </authorList>
    </citation>
    <scope>NUCLEOTIDE SEQUENCE</scope>
    <source>
        <plasmid evidence="2">Drgb2</plasmid>
    </source>
</reference>
<dbReference type="AlphaFoldDB" id="A0A0N9MZX3"/>
<evidence type="ECO:0000256" key="1">
    <source>
        <dbReference type="SAM" id="SignalP"/>
    </source>
</evidence>
<dbReference type="RefSeq" id="WP_181375508.1">
    <property type="nucleotide sequence ID" value="NZ_KT351733.1"/>
</dbReference>
<geneLocation type="plasmid" evidence="2">
    <name>Drgb2</name>
</geneLocation>
<dbReference type="Gene3D" id="2.60.40.1090">
    <property type="entry name" value="Fimbrial-type adhesion domain"/>
    <property type="match status" value="1"/>
</dbReference>
<dbReference type="GO" id="GO:0043709">
    <property type="term" value="P:cell adhesion involved in single-species biofilm formation"/>
    <property type="evidence" value="ECO:0007669"/>
    <property type="project" value="TreeGrafter"/>
</dbReference>
<sequence length="207" mass="22473">MANQQRKLRLRYGLLALVLSSTSSVPSMANNNGNIYRSIDNWNVDGQHGVLYVKGSLTESPCRLAMTSSYQTVDMGNVDTGTLLHNGKGMPIPFEIKLENCLETATRLENVRTGMMAWSSTQPAVKIRFVAPTVPHNSNFIQVSGVQGLGLTVSTPGGALLPIGQESEPQLLPSGQSQLTYYVTPVRMGSFVPGAYSALITFEMIYE</sequence>
<dbReference type="SUPFAM" id="SSF49401">
    <property type="entry name" value="Bacterial adhesins"/>
    <property type="match status" value="1"/>
</dbReference>
<organism evidence="2">
    <name type="scientific">Pectobacterium carotovorum</name>
    <name type="common">Erwinia carotovora</name>
    <dbReference type="NCBI Taxonomy" id="554"/>
    <lineage>
        <taxon>Bacteria</taxon>
        <taxon>Pseudomonadati</taxon>
        <taxon>Pseudomonadota</taxon>
        <taxon>Gammaproteobacteria</taxon>
        <taxon>Enterobacterales</taxon>
        <taxon>Pectobacteriaceae</taxon>
        <taxon>Pectobacterium</taxon>
    </lineage>
</organism>
<dbReference type="EMBL" id="KT351733">
    <property type="protein sequence ID" value="ALG88533.1"/>
    <property type="molecule type" value="Genomic_DNA"/>
</dbReference>
<feature type="signal peptide" evidence="1">
    <location>
        <begin position="1"/>
        <end position="29"/>
    </location>
</feature>
<dbReference type="InterPro" id="IPR050263">
    <property type="entry name" value="Bact_Fimbrial_Adh_Pro"/>
</dbReference>
<dbReference type="InterPro" id="IPR008966">
    <property type="entry name" value="Adhesion_dom_sf"/>
</dbReference>
<dbReference type="PANTHER" id="PTHR33420:SF25">
    <property type="entry name" value="PROTEIN FIMF"/>
    <property type="match status" value="1"/>
</dbReference>
<proteinExistence type="predicted"/>
<dbReference type="InterPro" id="IPR036937">
    <property type="entry name" value="Adhesion_dom_fimbrial_sf"/>
</dbReference>
<evidence type="ECO:0000313" key="2">
    <source>
        <dbReference type="EMBL" id="ALG88533.1"/>
    </source>
</evidence>
<accession>A0A0N9MZX3</accession>
<dbReference type="GO" id="GO:0009289">
    <property type="term" value="C:pilus"/>
    <property type="evidence" value="ECO:0007669"/>
    <property type="project" value="InterPro"/>
</dbReference>